<dbReference type="Proteomes" id="UP000634136">
    <property type="component" value="Unassembled WGS sequence"/>
</dbReference>
<dbReference type="GO" id="GO:0016740">
    <property type="term" value="F:transferase activity"/>
    <property type="evidence" value="ECO:0007669"/>
    <property type="project" value="UniProtKB-KW"/>
</dbReference>
<proteinExistence type="predicted"/>
<evidence type="ECO:0000313" key="1">
    <source>
        <dbReference type="EMBL" id="KAF7809875.1"/>
    </source>
</evidence>
<reference evidence="1" key="1">
    <citation type="submission" date="2020-09" db="EMBL/GenBank/DDBJ databases">
        <title>Genome-Enabled Discovery of Anthraquinone Biosynthesis in Senna tora.</title>
        <authorList>
            <person name="Kang S.-H."/>
            <person name="Pandey R.P."/>
            <person name="Lee C.-M."/>
            <person name="Sim J.-S."/>
            <person name="Jeong J.-T."/>
            <person name="Choi B.-S."/>
            <person name="Jung M."/>
            <person name="Ginzburg D."/>
            <person name="Zhao K."/>
            <person name="Won S.Y."/>
            <person name="Oh T.-J."/>
            <person name="Yu Y."/>
            <person name="Kim N.-H."/>
            <person name="Lee O.R."/>
            <person name="Lee T.-H."/>
            <person name="Bashyal P."/>
            <person name="Kim T.-S."/>
            <person name="Lee W.-H."/>
            <person name="Kawkins C."/>
            <person name="Kim C.-K."/>
            <person name="Kim J.S."/>
            <person name="Ahn B.O."/>
            <person name="Rhee S.Y."/>
            <person name="Sohng J.K."/>
        </authorList>
    </citation>
    <scope>NUCLEOTIDE SEQUENCE</scope>
    <source>
        <tissue evidence="1">Leaf</tissue>
    </source>
</reference>
<keyword evidence="2" id="KW-1185">Reference proteome</keyword>
<name>A0A834ST76_9FABA</name>
<dbReference type="AlphaFoldDB" id="A0A834ST76"/>
<dbReference type="EMBL" id="JAAIUW010000011">
    <property type="protein sequence ID" value="KAF7809875.1"/>
    <property type="molecule type" value="Genomic_DNA"/>
</dbReference>
<keyword evidence="1" id="KW-0808">Transferase</keyword>
<accession>A0A834ST76</accession>
<comment type="caution">
    <text evidence="1">The sequence shown here is derived from an EMBL/GenBank/DDBJ whole genome shotgun (WGS) entry which is preliminary data.</text>
</comment>
<organism evidence="1 2">
    <name type="scientific">Senna tora</name>
    <dbReference type="NCBI Taxonomy" id="362788"/>
    <lineage>
        <taxon>Eukaryota</taxon>
        <taxon>Viridiplantae</taxon>
        <taxon>Streptophyta</taxon>
        <taxon>Embryophyta</taxon>
        <taxon>Tracheophyta</taxon>
        <taxon>Spermatophyta</taxon>
        <taxon>Magnoliopsida</taxon>
        <taxon>eudicotyledons</taxon>
        <taxon>Gunneridae</taxon>
        <taxon>Pentapetalae</taxon>
        <taxon>rosids</taxon>
        <taxon>fabids</taxon>
        <taxon>Fabales</taxon>
        <taxon>Fabaceae</taxon>
        <taxon>Caesalpinioideae</taxon>
        <taxon>Cassia clade</taxon>
        <taxon>Senna</taxon>
    </lineage>
</organism>
<sequence length="95" mass="11123">MEPKEAQLGGRELPCRFLEETKGRRHAVTWSPQEKVLMHLFRGVFCESLWVEFDDRGNSNGYASDRSSELVGSCDECETRRGCVWEWCEDEYWGK</sequence>
<evidence type="ECO:0000313" key="2">
    <source>
        <dbReference type="Proteomes" id="UP000634136"/>
    </source>
</evidence>
<gene>
    <name evidence="1" type="ORF">G2W53_036618</name>
</gene>
<protein>
    <submittedName>
        <fullName evidence="1">UDP-glycosyltransferase 84B2-like</fullName>
    </submittedName>
</protein>